<accession>A0A0D7B786</accession>
<dbReference type="AlphaFoldDB" id="A0A0D7B786"/>
<name>A0A0D7B786_9AGAR</name>
<organism evidence="2 3">
    <name type="scientific">Cylindrobasidium torrendii FP15055 ss-10</name>
    <dbReference type="NCBI Taxonomy" id="1314674"/>
    <lineage>
        <taxon>Eukaryota</taxon>
        <taxon>Fungi</taxon>
        <taxon>Dikarya</taxon>
        <taxon>Basidiomycota</taxon>
        <taxon>Agaricomycotina</taxon>
        <taxon>Agaricomycetes</taxon>
        <taxon>Agaricomycetidae</taxon>
        <taxon>Agaricales</taxon>
        <taxon>Marasmiineae</taxon>
        <taxon>Physalacriaceae</taxon>
        <taxon>Cylindrobasidium</taxon>
    </lineage>
</organism>
<protein>
    <submittedName>
        <fullName evidence="2">Uncharacterized protein</fullName>
    </submittedName>
</protein>
<proteinExistence type="predicted"/>
<dbReference type="STRING" id="1314674.A0A0D7B786"/>
<gene>
    <name evidence="2" type="ORF">CYLTODRAFT_377937</name>
</gene>
<dbReference type="EMBL" id="KN880558">
    <property type="protein sequence ID" value="KIY66337.1"/>
    <property type="molecule type" value="Genomic_DNA"/>
</dbReference>
<evidence type="ECO:0000313" key="2">
    <source>
        <dbReference type="EMBL" id="KIY66337.1"/>
    </source>
</evidence>
<dbReference type="OrthoDB" id="2546621at2759"/>
<feature type="region of interest" description="Disordered" evidence="1">
    <location>
        <begin position="1"/>
        <end position="21"/>
    </location>
</feature>
<feature type="region of interest" description="Disordered" evidence="1">
    <location>
        <begin position="253"/>
        <end position="275"/>
    </location>
</feature>
<evidence type="ECO:0000313" key="3">
    <source>
        <dbReference type="Proteomes" id="UP000054007"/>
    </source>
</evidence>
<dbReference type="Proteomes" id="UP000054007">
    <property type="component" value="Unassembled WGS sequence"/>
</dbReference>
<evidence type="ECO:0000256" key="1">
    <source>
        <dbReference type="SAM" id="MobiDB-lite"/>
    </source>
</evidence>
<keyword evidence="3" id="KW-1185">Reference proteome</keyword>
<reference evidence="2 3" key="1">
    <citation type="journal article" date="2015" name="Fungal Genet. Biol.">
        <title>Evolution of novel wood decay mechanisms in Agaricales revealed by the genome sequences of Fistulina hepatica and Cylindrobasidium torrendii.</title>
        <authorList>
            <person name="Floudas D."/>
            <person name="Held B.W."/>
            <person name="Riley R."/>
            <person name="Nagy L.G."/>
            <person name="Koehler G."/>
            <person name="Ransdell A.S."/>
            <person name="Younus H."/>
            <person name="Chow J."/>
            <person name="Chiniquy J."/>
            <person name="Lipzen A."/>
            <person name="Tritt A."/>
            <person name="Sun H."/>
            <person name="Haridas S."/>
            <person name="LaButti K."/>
            <person name="Ohm R.A."/>
            <person name="Kues U."/>
            <person name="Blanchette R.A."/>
            <person name="Grigoriev I.V."/>
            <person name="Minto R.E."/>
            <person name="Hibbett D.S."/>
        </authorList>
    </citation>
    <scope>NUCLEOTIDE SEQUENCE [LARGE SCALE GENOMIC DNA]</scope>
    <source>
        <strain evidence="2 3">FP15055 ss-10</strain>
    </source>
</reference>
<sequence>MDVDPLEDTVPPRYAVESDEEDEYNPLASASVEDKTELEVKIVGEIPTGKPLVVASEISGRCWARGADLGEQLGGVYVNQICVGLVFSPSWSDSTIIVSEATTCLPIWAMDAYAKRILQDFKPVTISLLDSYPTSAYITSELIPPHAAPARYLSNSKPPSQVISQTQLFSPPNLLTTTSASFLANATVNATALLLPAARIPLPRPRKLEPSRLPTEEDAFLWPPDAMESAHRLLFLINGQTLDADRKWVTKKGTSSYASTKAQRRGDVGEGSMYI</sequence>